<keyword evidence="1" id="KW-0732">Signal</keyword>
<evidence type="ECO:0000256" key="1">
    <source>
        <dbReference type="SAM" id="SignalP"/>
    </source>
</evidence>
<dbReference type="RefSeq" id="WP_276730997.1">
    <property type="nucleotide sequence ID" value="NZ_JAFKMR010000021.1"/>
</dbReference>
<sequence length="173" mass="18470">MKCNHRTLGLAAVLSLAAIGTAYAQSPAQPQQYGCMQGAGPGMRMMGGRGMAAGMMGRGDPAARMENRLGAMKAQLQITPQQEPAWDAFAAQAKKQSDAMQSMRTTLFEAKGNAPERMEQRTQLMQARVAGMETMTAAMKTLYAELSPAQQTILNQQFGAMRGTRRGAPAGAQ</sequence>
<dbReference type="EMBL" id="JAFKMR010000021">
    <property type="protein sequence ID" value="MBN8744880.1"/>
    <property type="molecule type" value="Genomic_DNA"/>
</dbReference>
<dbReference type="GO" id="GO:0042597">
    <property type="term" value="C:periplasmic space"/>
    <property type="evidence" value="ECO:0007669"/>
    <property type="project" value="InterPro"/>
</dbReference>
<feature type="chain" id="PRO_5034749366" evidence="1">
    <location>
        <begin position="25"/>
        <end position="173"/>
    </location>
</feature>
<name>A0A8I1MXM8_THIA3</name>
<dbReference type="Proteomes" id="UP000664800">
    <property type="component" value="Unassembled WGS sequence"/>
</dbReference>
<feature type="signal peptide" evidence="1">
    <location>
        <begin position="1"/>
        <end position="24"/>
    </location>
</feature>
<evidence type="ECO:0000313" key="2">
    <source>
        <dbReference type="EMBL" id="MBN8744880.1"/>
    </source>
</evidence>
<organism evidence="2 3">
    <name type="scientific">Thiomonas arsenitoxydans (strain DSM 22701 / CIP 110005 / 3As)</name>
    <dbReference type="NCBI Taxonomy" id="426114"/>
    <lineage>
        <taxon>Bacteria</taxon>
        <taxon>Pseudomonadati</taxon>
        <taxon>Pseudomonadota</taxon>
        <taxon>Betaproteobacteria</taxon>
        <taxon>Burkholderiales</taxon>
        <taxon>Thiomonas</taxon>
    </lineage>
</organism>
<reference evidence="2" key="1">
    <citation type="submission" date="2021-02" db="EMBL/GenBank/DDBJ databases">
        <title>Thiocyanate and organic carbon inputs drive convergent selection for specific autotrophic Afipia and Thiobacillus strains within complex microbiomes.</title>
        <authorList>
            <person name="Huddy R.J."/>
            <person name="Sachdeva R."/>
            <person name="Kadzinga F."/>
            <person name="Kantor R.S."/>
            <person name="Harrison S.T.L."/>
            <person name="Banfield J.F."/>
        </authorList>
    </citation>
    <scope>NUCLEOTIDE SEQUENCE</scope>
    <source>
        <strain evidence="2">SCN18_13_7_16_R3_B_64_19</strain>
    </source>
</reference>
<evidence type="ECO:0000313" key="3">
    <source>
        <dbReference type="Proteomes" id="UP000664800"/>
    </source>
</evidence>
<gene>
    <name evidence="2" type="ORF">J0I24_11310</name>
</gene>
<dbReference type="Pfam" id="PF07813">
    <property type="entry name" value="LTXXQ"/>
    <property type="match status" value="1"/>
</dbReference>
<proteinExistence type="predicted"/>
<dbReference type="InterPro" id="IPR012899">
    <property type="entry name" value="LTXXQ"/>
</dbReference>
<comment type="caution">
    <text evidence="2">The sequence shown here is derived from an EMBL/GenBank/DDBJ whole genome shotgun (WGS) entry which is preliminary data.</text>
</comment>
<protein>
    <submittedName>
        <fullName evidence="2">Spy/CpxP family protein refolding chaperone</fullName>
    </submittedName>
</protein>
<dbReference type="AlphaFoldDB" id="A0A8I1MXM8"/>
<accession>A0A8I1MXM8</accession>